<dbReference type="GeneID" id="9588523"/>
<feature type="compositionally biased region" description="Polar residues" evidence="1">
    <location>
        <begin position="393"/>
        <end position="403"/>
    </location>
</feature>
<feature type="region of interest" description="Disordered" evidence="1">
    <location>
        <begin position="466"/>
        <end position="605"/>
    </location>
</feature>
<dbReference type="OrthoDB" id="3062174at2759"/>
<keyword evidence="2" id="KW-0812">Transmembrane</keyword>
<dbReference type="HOGENOM" id="CLU_319615_0_0_1"/>
<keyword evidence="4" id="KW-1185">Reference proteome</keyword>
<dbReference type="InParanoid" id="D8QA44"/>
<feature type="compositionally biased region" description="Basic and acidic residues" evidence="1">
    <location>
        <begin position="536"/>
        <end position="545"/>
    </location>
</feature>
<feature type="region of interest" description="Disordered" evidence="1">
    <location>
        <begin position="772"/>
        <end position="791"/>
    </location>
</feature>
<feature type="region of interest" description="Disordered" evidence="1">
    <location>
        <begin position="240"/>
        <end position="306"/>
    </location>
</feature>
<gene>
    <name evidence="3" type="ORF">SCHCODRAFT_257784</name>
</gene>
<sequence length="909" mass="98925">MNVPPPCSRKAAAGSPLPPLVHFGGGNRHHIMAYGRDENEDEDDSNQWTTVQIVTPIVVGLGILLICFALFLWYRARHKPANAYPRRPHSALERARHLPVFNSFNSLPQVREASPDPNWTIDVDAANDPYLHANGAGHARSSSATPLVGTFCSATNLSRRTEEWSDSGSGPWSRVRLWYMRAKWAMPWAERPVKIKSTQPNKRWRIDGTPGPSRRTTAQASVAAHGATDRALVNGHVEHGPDEEERLLPDLASPGAGQPPVLLNQNAQTTSPRAATFSASPPTRQDSGGLRNVPAEPEGDRGLLPDDTSVVLISRFPGEDFTIASSSDDQHRGIVVVPPSRHGTTSTARQESSSEHWQTPSPSPRREASPNSWRDAFSPPSPISPSPEGQAVQAPQLTPSPKTSPARDSPMEDGSRFIDFAGHFLYPSPQFQASGSGSSADLITPASTAPSYDRYYDAHSPLTATISPAEASSENTHGVQNLSSRGHDIPPAPTMTGPRAPRSPSGQDASIAGRGVNTSSVDLNSSAPDFDPYNADLDRHERLPTYREASLSRRPLPTPSPHLLSPPGSPPSRHNPTANHDPPRYSNPQYLSPPGSPPRGLQHQQFRSLGDMRADDSDWQPGRLPPRERWVSADDLLAQPEEQGCVEPSSTVLSKLIIPSRRTGINPFLSPPCPTLDMWTDIDVPMACKRRQCCLGYSQHANNPKPLKRLASANIISRGSPMPQGSRPSKSFEVFDTYSAQAYDAGKCINVSRGYPDILSLNITTTRKRVNVPGSSNVTSSRIYPRQHPDAMQERQCPLELAQCRGHGKLNECLNLAYHRHDASQMHQCSVGWAQCRGDRVAPCLDNAPMPRKSVNVFVSPPNNPGSGRLNGPKSQPSTGNAPELALDDHDVRRRTGTVQWGFTCAATQ</sequence>
<evidence type="ECO:0000313" key="3">
    <source>
        <dbReference type="EMBL" id="EFI95768.1"/>
    </source>
</evidence>
<name>D8QA44_SCHCM</name>
<feature type="transmembrane region" description="Helical" evidence="2">
    <location>
        <begin position="53"/>
        <end position="74"/>
    </location>
</feature>
<accession>D8QA44</accession>
<proteinExistence type="predicted"/>
<feature type="compositionally biased region" description="Polar residues" evidence="1">
    <location>
        <begin position="263"/>
        <end position="286"/>
    </location>
</feature>
<feature type="compositionally biased region" description="Polar residues" evidence="1">
    <location>
        <begin position="342"/>
        <end position="360"/>
    </location>
</feature>
<feature type="region of interest" description="Disordered" evidence="1">
    <location>
        <begin position="197"/>
        <end position="225"/>
    </location>
</feature>
<feature type="compositionally biased region" description="Polar residues" evidence="1">
    <location>
        <begin position="516"/>
        <end position="527"/>
    </location>
</feature>
<dbReference type="eggNOG" id="ENOG502R2HT">
    <property type="taxonomic scope" value="Eukaryota"/>
</dbReference>
<dbReference type="RefSeq" id="XP_003030671.1">
    <property type="nucleotide sequence ID" value="XM_003030625.1"/>
</dbReference>
<feature type="compositionally biased region" description="Polar residues" evidence="1">
    <location>
        <begin position="466"/>
        <end position="484"/>
    </location>
</feature>
<dbReference type="AlphaFoldDB" id="D8QA44"/>
<dbReference type="VEuPathDB" id="FungiDB:SCHCODRAFT_0257784"/>
<keyword evidence="2" id="KW-0472">Membrane</keyword>
<protein>
    <submittedName>
        <fullName evidence="3">Uncharacterized protein</fullName>
    </submittedName>
</protein>
<dbReference type="EMBL" id="GL377308">
    <property type="protein sequence ID" value="EFI95768.1"/>
    <property type="molecule type" value="Genomic_DNA"/>
</dbReference>
<organism evidence="4">
    <name type="scientific">Schizophyllum commune (strain H4-8 / FGSC 9210)</name>
    <name type="common">Split gill fungus</name>
    <dbReference type="NCBI Taxonomy" id="578458"/>
    <lineage>
        <taxon>Eukaryota</taxon>
        <taxon>Fungi</taxon>
        <taxon>Dikarya</taxon>
        <taxon>Basidiomycota</taxon>
        <taxon>Agaricomycotina</taxon>
        <taxon>Agaricomycetes</taxon>
        <taxon>Agaricomycetidae</taxon>
        <taxon>Agaricales</taxon>
        <taxon>Schizophyllaceae</taxon>
        <taxon>Schizophyllum</taxon>
    </lineage>
</organism>
<evidence type="ECO:0000256" key="1">
    <source>
        <dbReference type="SAM" id="MobiDB-lite"/>
    </source>
</evidence>
<dbReference type="KEGG" id="scm:SCHCO_0257784"/>
<evidence type="ECO:0000256" key="2">
    <source>
        <dbReference type="SAM" id="Phobius"/>
    </source>
</evidence>
<keyword evidence="2" id="KW-1133">Transmembrane helix</keyword>
<feature type="compositionally biased region" description="Polar residues" evidence="1">
    <location>
        <begin position="773"/>
        <end position="782"/>
    </location>
</feature>
<feature type="region of interest" description="Disordered" evidence="1">
    <location>
        <begin position="321"/>
        <end position="415"/>
    </location>
</feature>
<dbReference type="Proteomes" id="UP000007431">
    <property type="component" value="Unassembled WGS sequence"/>
</dbReference>
<feature type="region of interest" description="Disordered" evidence="1">
    <location>
        <begin position="859"/>
        <end position="886"/>
    </location>
</feature>
<reference evidence="3 4" key="1">
    <citation type="journal article" date="2010" name="Nat. Biotechnol.">
        <title>Genome sequence of the model mushroom Schizophyllum commune.</title>
        <authorList>
            <person name="Ohm R.A."/>
            <person name="de Jong J.F."/>
            <person name="Lugones L.G."/>
            <person name="Aerts A."/>
            <person name="Kothe E."/>
            <person name="Stajich J.E."/>
            <person name="de Vries R.P."/>
            <person name="Record E."/>
            <person name="Levasseur A."/>
            <person name="Baker S.E."/>
            <person name="Bartholomew K.A."/>
            <person name="Coutinho P.M."/>
            <person name="Erdmann S."/>
            <person name="Fowler T.J."/>
            <person name="Gathman A.C."/>
            <person name="Lombard V."/>
            <person name="Henrissat B."/>
            <person name="Knabe N."/>
            <person name="Kuees U."/>
            <person name="Lilly W.W."/>
            <person name="Lindquist E."/>
            <person name="Lucas S."/>
            <person name="Magnuson J.K."/>
            <person name="Piumi F."/>
            <person name="Raudaskoski M."/>
            <person name="Salamov A."/>
            <person name="Schmutz J."/>
            <person name="Schwarze F.W.M.R."/>
            <person name="vanKuyk P.A."/>
            <person name="Horton J.S."/>
            <person name="Grigoriev I.V."/>
            <person name="Woesten H.A.B."/>
        </authorList>
    </citation>
    <scope>NUCLEOTIDE SEQUENCE [LARGE SCALE GENOMIC DNA]</scope>
    <source>
        <strain evidence="4">H4-8 / FGSC 9210</strain>
    </source>
</reference>
<evidence type="ECO:0000313" key="4">
    <source>
        <dbReference type="Proteomes" id="UP000007431"/>
    </source>
</evidence>